<dbReference type="EMBL" id="CAKKNS010000001">
    <property type="protein sequence ID" value="CAH0415795.1"/>
    <property type="molecule type" value="Genomic_DNA"/>
</dbReference>
<proteinExistence type="predicted"/>
<protein>
    <submittedName>
        <fullName evidence="1">Uncharacterized protein</fullName>
    </submittedName>
</protein>
<reference evidence="1 2" key="1">
    <citation type="submission" date="2021-11" db="EMBL/GenBank/DDBJ databases">
        <authorList>
            <person name="Depoorter E."/>
        </authorList>
    </citation>
    <scope>NUCLEOTIDE SEQUENCE [LARGE SCALE GENOMIC DNA]</scope>
    <source>
        <strain evidence="1 2">LMG 24289</strain>
    </source>
</reference>
<dbReference type="Proteomes" id="UP000789707">
    <property type="component" value="Unassembled WGS sequence"/>
</dbReference>
<name>A0ABM8Z3N6_9LACO</name>
<accession>A0ABM8Z3N6</accession>
<keyword evidence="2" id="KW-1185">Reference proteome</keyword>
<evidence type="ECO:0000313" key="2">
    <source>
        <dbReference type="Proteomes" id="UP000789707"/>
    </source>
</evidence>
<sequence length="53" mass="6206">MDKKELSIWAYLNEIEYCLQDETLNRKRASELIDIARDILKGKVKGDFEDCGK</sequence>
<gene>
    <name evidence="1" type="ORF">WFA24289_00093</name>
</gene>
<comment type="caution">
    <text evidence="1">The sequence shown here is derived from an EMBL/GenBank/DDBJ whole genome shotgun (WGS) entry which is preliminary data.</text>
</comment>
<organism evidence="1 2">
    <name type="scientific">Periweissella fabaria</name>
    <dbReference type="NCBI Taxonomy" id="546157"/>
    <lineage>
        <taxon>Bacteria</taxon>
        <taxon>Bacillati</taxon>
        <taxon>Bacillota</taxon>
        <taxon>Bacilli</taxon>
        <taxon>Lactobacillales</taxon>
        <taxon>Lactobacillaceae</taxon>
        <taxon>Periweissella</taxon>
    </lineage>
</organism>
<evidence type="ECO:0000313" key="1">
    <source>
        <dbReference type="EMBL" id="CAH0415795.1"/>
    </source>
</evidence>
<dbReference type="RefSeq" id="WP_230095877.1">
    <property type="nucleotide sequence ID" value="NZ_CAKKNS010000001.1"/>
</dbReference>